<feature type="transmembrane region" description="Helical" evidence="7">
    <location>
        <begin position="134"/>
        <end position="159"/>
    </location>
</feature>
<reference evidence="9" key="1">
    <citation type="submission" date="2022-12" db="EMBL/GenBank/DDBJ databases">
        <title>Clostridium sp. nov., isolated from industrial wastewater.</title>
        <authorList>
            <person name="Jiayan W."/>
        </authorList>
    </citation>
    <scope>NUCLEOTIDE SEQUENCE</scope>
    <source>
        <strain evidence="9">ZC22-4</strain>
    </source>
</reference>
<keyword evidence="4 7" id="KW-0812">Transmembrane</keyword>
<comment type="caution">
    <text evidence="9">The sequence shown here is derived from an EMBL/GenBank/DDBJ whole genome shotgun (WGS) entry which is preliminary data.</text>
</comment>
<dbReference type="Gene3D" id="1.10.3720.10">
    <property type="entry name" value="MetI-like"/>
    <property type="match status" value="1"/>
</dbReference>
<dbReference type="SUPFAM" id="SSF161098">
    <property type="entry name" value="MetI-like"/>
    <property type="match status" value="1"/>
</dbReference>
<keyword evidence="6 7" id="KW-0472">Membrane</keyword>
<keyword evidence="3" id="KW-1003">Cell membrane</keyword>
<sequence length="274" mass="29718">MTTLHIGPYIEFIIDWLKDNISPFFDFIKLINKTLINGLETGLLAVPSIVIIIAFALIALKLAGKKTAIFTLIGLLFIDSMELWPQTMKTLSLILISALISLIIGIPLGIWAARSDKVNKILRPILDFMQTMPAFVYLIPAVLFFGMGKVPGAIATVIFSMPPAVRLTNLGIRQVPEDVIEAAKSFGSTKNQMLYKVQLPIALPTILAGVNQTIMLSLSMVVISAMIGAGGLGREVYNGITQMQVGSGFESGLAVVILAMVLDRITQQLGKAKY</sequence>
<evidence type="ECO:0000313" key="10">
    <source>
        <dbReference type="Proteomes" id="UP001144612"/>
    </source>
</evidence>
<feature type="transmembrane region" description="Helical" evidence="7">
    <location>
        <begin position="91"/>
        <end position="113"/>
    </location>
</feature>
<feature type="domain" description="ABC transmembrane type-1" evidence="8">
    <location>
        <begin position="87"/>
        <end position="266"/>
    </location>
</feature>
<name>A0ABT4DAE3_9CLOT</name>
<gene>
    <name evidence="9" type="ORF">OW729_11660</name>
</gene>
<comment type="subcellular location">
    <subcellularLocation>
        <location evidence="7">Cell membrane</location>
        <topology evidence="7">Multi-pass membrane protein</topology>
    </subcellularLocation>
    <subcellularLocation>
        <location evidence="1">Membrane</location>
        <topology evidence="1">Multi-pass membrane protein</topology>
    </subcellularLocation>
</comment>
<dbReference type="Proteomes" id="UP001144612">
    <property type="component" value="Unassembled WGS sequence"/>
</dbReference>
<comment type="similarity">
    <text evidence="7">Belongs to the binding-protein-dependent transport system permease family.</text>
</comment>
<keyword evidence="2 7" id="KW-0813">Transport</keyword>
<feature type="transmembrane region" description="Helical" evidence="7">
    <location>
        <begin position="245"/>
        <end position="262"/>
    </location>
</feature>
<keyword evidence="5 7" id="KW-1133">Transmembrane helix</keyword>
<protein>
    <submittedName>
        <fullName evidence="9">Proline/glycine betaine ABC transporter permease</fullName>
    </submittedName>
</protein>
<feature type="transmembrane region" description="Helical" evidence="7">
    <location>
        <begin position="67"/>
        <end position="85"/>
    </location>
</feature>
<keyword evidence="10" id="KW-1185">Reference proteome</keyword>
<feature type="transmembrane region" description="Helical" evidence="7">
    <location>
        <begin position="214"/>
        <end position="233"/>
    </location>
</feature>
<dbReference type="PANTHER" id="PTHR47737:SF1">
    <property type="entry name" value="GLYCINE BETAINE_PROLINE BETAINE TRANSPORT SYSTEM PERMEASE PROTEIN PROW"/>
    <property type="match status" value="1"/>
</dbReference>
<evidence type="ECO:0000259" key="8">
    <source>
        <dbReference type="PROSITE" id="PS50928"/>
    </source>
</evidence>
<dbReference type="EMBL" id="JAPQFJ010000011">
    <property type="protein sequence ID" value="MCY6959262.1"/>
    <property type="molecule type" value="Genomic_DNA"/>
</dbReference>
<dbReference type="RefSeq" id="WP_268061684.1">
    <property type="nucleotide sequence ID" value="NZ_JAPQFJ010000011.1"/>
</dbReference>
<feature type="transmembrane region" description="Helical" evidence="7">
    <location>
        <begin position="42"/>
        <end position="60"/>
    </location>
</feature>
<dbReference type="InterPro" id="IPR000515">
    <property type="entry name" value="MetI-like"/>
</dbReference>
<proteinExistence type="inferred from homology"/>
<evidence type="ECO:0000313" key="9">
    <source>
        <dbReference type="EMBL" id="MCY6959262.1"/>
    </source>
</evidence>
<evidence type="ECO:0000256" key="7">
    <source>
        <dbReference type="RuleBase" id="RU363032"/>
    </source>
</evidence>
<evidence type="ECO:0000256" key="3">
    <source>
        <dbReference type="ARBA" id="ARBA00022475"/>
    </source>
</evidence>
<evidence type="ECO:0000256" key="6">
    <source>
        <dbReference type="ARBA" id="ARBA00023136"/>
    </source>
</evidence>
<evidence type="ECO:0000256" key="2">
    <source>
        <dbReference type="ARBA" id="ARBA00022448"/>
    </source>
</evidence>
<accession>A0ABT4DAE3</accession>
<evidence type="ECO:0000256" key="5">
    <source>
        <dbReference type="ARBA" id="ARBA00022989"/>
    </source>
</evidence>
<evidence type="ECO:0000256" key="4">
    <source>
        <dbReference type="ARBA" id="ARBA00022692"/>
    </source>
</evidence>
<dbReference type="CDD" id="cd06261">
    <property type="entry name" value="TM_PBP2"/>
    <property type="match status" value="1"/>
</dbReference>
<dbReference type="InterPro" id="IPR035906">
    <property type="entry name" value="MetI-like_sf"/>
</dbReference>
<organism evidence="9 10">
    <name type="scientific">Clostridium brassicae</name>
    <dbReference type="NCBI Taxonomy" id="2999072"/>
    <lineage>
        <taxon>Bacteria</taxon>
        <taxon>Bacillati</taxon>
        <taxon>Bacillota</taxon>
        <taxon>Clostridia</taxon>
        <taxon>Eubacteriales</taxon>
        <taxon>Clostridiaceae</taxon>
        <taxon>Clostridium</taxon>
    </lineage>
</organism>
<dbReference type="Pfam" id="PF00528">
    <property type="entry name" value="BPD_transp_1"/>
    <property type="match status" value="1"/>
</dbReference>
<dbReference type="PROSITE" id="PS50928">
    <property type="entry name" value="ABC_TM1"/>
    <property type="match status" value="1"/>
</dbReference>
<dbReference type="PANTHER" id="PTHR47737">
    <property type="entry name" value="GLYCINE BETAINE/PROLINE BETAINE TRANSPORT SYSTEM PERMEASE PROTEIN PROW"/>
    <property type="match status" value="1"/>
</dbReference>
<evidence type="ECO:0000256" key="1">
    <source>
        <dbReference type="ARBA" id="ARBA00004141"/>
    </source>
</evidence>